<keyword evidence="2" id="KW-1185">Reference proteome</keyword>
<name>A0A383VYU6_TETOB</name>
<protein>
    <submittedName>
        <fullName evidence="1">Uncharacterized protein</fullName>
    </submittedName>
</protein>
<dbReference type="EMBL" id="FNXT01000967">
    <property type="protein sequence ID" value="SZX70002.1"/>
    <property type="molecule type" value="Genomic_DNA"/>
</dbReference>
<gene>
    <name evidence="1" type="ORF">BQ4739_LOCUS10255</name>
</gene>
<evidence type="ECO:0000313" key="1">
    <source>
        <dbReference type="EMBL" id="SZX70002.1"/>
    </source>
</evidence>
<evidence type="ECO:0000313" key="2">
    <source>
        <dbReference type="Proteomes" id="UP000256970"/>
    </source>
</evidence>
<sequence>MAAATVTQQVAPIEQTEVKAVVTPIATAEKQEPQQPVAKASQQHQAALAVVLRAAKRFNVEARFESLRRYYEKVRSFVWYWIEELLEEFQPWLKWIIFDAVLTLAIGQLVKYFEGLRPLFEAVGWA</sequence>
<dbReference type="AlphaFoldDB" id="A0A383VYU6"/>
<accession>A0A383VYU6</accession>
<proteinExistence type="predicted"/>
<organism evidence="1 2">
    <name type="scientific">Tetradesmus obliquus</name>
    <name type="common">Green alga</name>
    <name type="synonym">Acutodesmus obliquus</name>
    <dbReference type="NCBI Taxonomy" id="3088"/>
    <lineage>
        <taxon>Eukaryota</taxon>
        <taxon>Viridiplantae</taxon>
        <taxon>Chlorophyta</taxon>
        <taxon>core chlorophytes</taxon>
        <taxon>Chlorophyceae</taxon>
        <taxon>CS clade</taxon>
        <taxon>Sphaeropleales</taxon>
        <taxon>Scenedesmaceae</taxon>
        <taxon>Tetradesmus</taxon>
    </lineage>
</organism>
<dbReference type="Proteomes" id="UP000256970">
    <property type="component" value="Unassembled WGS sequence"/>
</dbReference>
<reference evidence="1 2" key="1">
    <citation type="submission" date="2016-10" db="EMBL/GenBank/DDBJ databases">
        <authorList>
            <person name="Cai Z."/>
        </authorList>
    </citation>
    <scope>NUCLEOTIDE SEQUENCE [LARGE SCALE GENOMIC DNA]</scope>
</reference>